<evidence type="ECO:0000256" key="5">
    <source>
        <dbReference type="ARBA" id="ARBA00047942"/>
    </source>
</evidence>
<dbReference type="InterPro" id="IPR002052">
    <property type="entry name" value="DNA_methylase_N6_adenine_CS"/>
</dbReference>
<comment type="catalytic activity">
    <reaction evidence="5">
        <text>a 2'-deoxyadenosine in DNA + S-adenosyl-L-methionine = an N(6)-methyl-2'-deoxyadenosine in DNA + S-adenosyl-L-homocysteine + H(+)</text>
        <dbReference type="Rhea" id="RHEA:15197"/>
        <dbReference type="Rhea" id="RHEA-COMP:12418"/>
        <dbReference type="Rhea" id="RHEA-COMP:12419"/>
        <dbReference type="ChEBI" id="CHEBI:15378"/>
        <dbReference type="ChEBI" id="CHEBI:57856"/>
        <dbReference type="ChEBI" id="CHEBI:59789"/>
        <dbReference type="ChEBI" id="CHEBI:90615"/>
        <dbReference type="ChEBI" id="CHEBI:90616"/>
        <dbReference type="EC" id="2.1.1.72"/>
    </reaction>
</comment>
<dbReference type="Pfam" id="PF02086">
    <property type="entry name" value="MethyltransfD12"/>
    <property type="match status" value="2"/>
</dbReference>
<dbReference type="EC" id="2.1.1.72" evidence="1"/>
<protein>
    <recommendedName>
        <fullName evidence="1">site-specific DNA-methyltransferase (adenine-specific)</fullName>
        <ecNumber evidence="1">2.1.1.72</ecNumber>
    </recommendedName>
</protein>
<dbReference type="SUPFAM" id="SSF53335">
    <property type="entry name" value="S-adenosyl-L-methionine-dependent methyltransferases"/>
    <property type="match status" value="1"/>
</dbReference>
<dbReference type="RefSeq" id="WP_162221132.1">
    <property type="nucleotide sequence ID" value="NZ_JAETUF010000014.1"/>
</dbReference>
<dbReference type="GO" id="GO:0009007">
    <property type="term" value="F:site-specific DNA-methyltransferase (adenine-specific) activity"/>
    <property type="evidence" value="ECO:0007669"/>
    <property type="project" value="UniProtKB-EC"/>
</dbReference>
<dbReference type="Proteomes" id="UP000462501">
    <property type="component" value="Unassembled WGS sequence"/>
</dbReference>
<dbReference type="GO" id="GO:0009307">
    <property type="term" value="P:DNA restriction-modification system"/>
    <property type="evidence" value="ECO:0007669"/>
    <property type="project" value="InterPro"/>
</dbReference>
<dbReference type="GO" id="GO:0003676">
    <property type="term" value="F:nucleic acid binding"/>
    <property type="evidence" value="ECO:0007669"/>
    <property type="project" value="InterPro"/>
</dbReference>
<organism evidence="6 7">
    <name type="scientific">Anaerotruncus colihominis</name>
    <dbReference type="NCBI Taxonomy" id="169435"/>
    <lineage>
        <taxon>Bacteria</taxon>
        <taxon>Bacillati</taxon>
        <taxon>Bacillota</taxon>
        <taxon>Clostridia</taxon>
        <taxon>Eubacteriales</taxon>
        <taxon>Oscillospiraceae</taxon>
        <taxon>Anaerotruncus</taxon>
    </lineage>
</organism>
<sequence length="452" mass="50419">MEHNTNTHELRPIHYLGSKLRILDTIGGAVDSVSPGNGRICDLFSGSGTVSRYFAHTRPVTAVDIQEYSRVLCSVVLNPVSFPFSGSEFIANVKASEKYTALVTAFEPLLSYESTATASAKQGAVESLYNLIANGSVIISEKGFLPKSQELFCAIQDSLQSLSKMGLSDSVDTMVTRYFGGLYFSIEQAICIDAALDYIHSKEVNDSMRNSLLAALLSATSEIVNTVGKQFAQPLKVLDKEGRPKRKLLKKILDDRAVSFWASLEEWIDAYSALDPSPFSSHEALCLDFHDALKQLQQSDVSVVYADPPYTRYHYSRYYHVLETICLRDVPTITPTFVGSTQLSRAIYREGRHQSPFCIRSKAEKAFNDLFAGVAELKVPFVLSYSPFSESSLATPRLQTIEQLLNKARYHYEDVTIVSPGHFMHSKLNAVEKNYEAEQEAELLIVCQRIKR</sequence>
<evidence type="ECO:0000313" key="7">
    <source>
        <dbReference type="Proteomes" id="UP000462501"/>
    </source>
</evidence>
<keyword evidence="4" id="KW-0949">S-adenosyl-L-methionine</keyword>
<evidence type="ECO:0000313" key="6">
    <source>
        <dbReference type="EMBL" id="NDO39242.1"/>
    </source>
</evidence>
<dbReference type="InterPro" id="IPR012327">
    <property type="entry name" value="MeTrfase_D12"/>
</dbReference>
<evidence type="ECO:0000256" key="4">
    <source>
        <dbReference type="ARBA" id="ARBA00022691"/>
    </source>
</evidence>
<comment type="caution">
    <text evidence="6">The sequence shown here is derived from an EMBL/GenBank/DDBJ whole genome shotgun (WGS) entry which is preliminary data.</text>
</comment>
<keyword evidence="2 6" id="KW-0489">Methyltransferase</keyword>
<dbReference type="GO" id="GO:0032259">
    <property type="term" value="P:methylation"/>
    <property type="evidence" value="ECO:0007669"/>
    <property type="project" value="UniProtKB-KW"/>
</dbReference>
<gene>
    <name evidence="6" type="ORF">FMM72_08215</name>
</gene>
<dbReference type="PROSITE" id="PS00092">
    <property type="entry name" value="N6_MTASE"/>
    <property type="match status" value="1"/>
</dbReference>
<name>A0A845SY92_9FIRM</name>
<evidence type="ECO:0000256" key="3">
    <source>
        <dbReference type="ARBA" id="ARBA00022679"/>
    </source>
</evidence>
<accession>A0A845SY92</accession>
<reference evidence="6 7" key="1">
    <citation type="submission" date="2019-06" db="EMBL/GenBank/DDBJ databases">
        <title>Draft genome sequences of 15 bacterial species constituting the stable defined intestinal microbiota of the GM15 gnotobiotic mouse model.</title>
        <authorList>
            <person name="Elie C."/>
            <person name="Mathieu A."/>
            <person name="Saliou A."/>
            <person name="Darnaud M."/>
            <person name="Leulier F."/>
            <person name="Tamellini A."/>
        </authorList>
    </citation>
    <scope>NUCLEOTIDE SEQUENCE [LARGE SCALE GENOMIC DNA]</scope>
    <source>
        <strain evidence="6 7">JM4-15</strain>
    </source>
</reference>
<keyword evidence="3 6" id="KW-0808">Transferase</keyword>
<proteinExistence type="predicted"/>
<evidence type="ECO:0000256" key="2">
    <source>
        <dbReference type="ARBA" id="ARBA00022603"/>
    </source>
</evidence>
<evidence type="ECO:0000256" key="1">
    <source>
        <dbReference type="ARBA" id="ARBA00011900"/>
    </source>
</evidence>
<dbReference type="InterPro" id="IPR029063">
    <property type="entry name" value="SAM-dependent_MTases_sf"/>
</dbReference>
<dbReference type="EMBL" id="VIQT01000010">
    <property type="protein sequence ID" value="NDO39242.1"/>
    <property type="molecule type" value="Genomic_DNA"/>
</dbReference>
<dbReference type="AlphaFoldDB" id="A0A845SY92"/>